<evidence type="ECO:0000313" key="7">
    <source>
        <dbReference type="Proteomes" id="UP001066276"/>
    </source>
</evidence>
<dbReference type="GO" id="GO:0005886">
    <property type="term" value="C:plasma membrane"/>
    <property type="evidence" value="ECO:0007669"/>
    <property type="project" value="TreeGrafter"/>
</dbReference>
<dbReference type="Pfam" id="PF01094">
    <property type="entry name" value="ANF_receptor"/>
    <property type="match status" value="1"/>
</dbReference>
<reference evidence="6" key="1">
    <citation type="journal article" date="2022" name="bioRxiv">
        <title>Sequencing and chromosome-scale assembly of the giantPleurodeles waltlgenome.</title>
        <authorList>
            <person name="Brown T."/>
            <person name="Elewa A."/>
            <person name="Iarovenko S."/>
            <person name="Subramanian E."/>
            <person name="Araus A.J."/>
            <person name="Petzold A."/>
            <person name="Susuki M."/>
            <person name="Suzuki K.-i.T."/>
            <person name="Hayashi T."/>
            <person name="Toyoda A."/>
            <person name="Oliveira C."/>
            <person name="Osipova E."/>
            <person name="Leigh N.D."/>
            <person name="Simon A."/>
            <person name="Yun M.H."/>
        </authorList>
    </citation>
    <scope>NUCLEOTIDE SEQUENCE</scope>
    <source>
        <strain evidence="6">20211129_DDA</strain>
        <tissue evidence="6">Liver</tissue>
    </source>
</reference>
<gene>
    <name evidence="6" type="ORF">NDU88_009326</name>
</gene>
<comment type="subcellular location">
    <subcellularLocation>
        <location evidence="1">Membrane</location>
    </subcellularLocation>
</comment>
<dbReference type="GO" id="GO:0004930">
    <property type="term" value="F:G protein-coupled receptor activity"/>
    <property type="evidence" value="ECO:0007669"/>
    <property type="project" value="InterPro"/>
</dbReference>
<dbReference type="PANTHER" id="PTHR24061:SF0">
    <property type="entry name" value="C-FAMILY ODORANT RECEPTOR OLFCT1"/>
    <property type="match status" value="1"/>
</dbReference>
<dbReference type="AlphaFoldDB" id="A0AAV7P7N5"/>
<keyword evidence="3" id="KW-1133">Transmembrane helix</keyword>
<evidence type="ECO:0000256" key="4">
    <source>
        <dbReference type="ARBA" id="ARBA00023136"/>
    </source>
</evidence>
<keyword evidence="7" id="KW-1185">Reference proteome</keyword>
<sequence>MIISTDEVGLQGGQGIRKGIEDKGGCVAFMEQINVRFSKEKILQLVEMIKGHSVKVIIVHSPDVHVKEFLQMLYKQHITSKVFVFTAAFTLGPGLLLENQAWKILNGSLGLAPYTERMLDFEEFLSHLHPLRYPHDIFMKHFWEKAFFCTFQEKNRTDSATTKEIKGNPDACSGEETLKEATHFLFELNDLSYSYHSYIATYAFAHALDALISCRQKEGPFRGGLCADTNDIRPWQVTRREFSLFCKMIV</sequence>
<dbReference type="Gene3D" id="3.40.50.2300">
    <property type="match status" value="1"/>
</dbReference>
<evidence type="ECO:0000256" key="1">
    <source>
        <dbReference type="ARBA" id="ARBA00004370"/>
    </source>
</evidence>
<name>A0AAV7P7N5_PLEWA</name>
<organism evidence="6 7">
    <name type="scientific">Pleurodeles waltl</name>
    <name type="common">Iberian ribbed newt</name>
    <dbReference type="NCBI Taxonomy" id="8319"/>
    <lineage>
        <taxon>Eukaryota</taxon>
        <taxon>Metazoa</taxon>
        <taxon>Chordata</taxon>
        <taxon>Craniata</taxon>
        <taxon>Vertebrata</taxon>
        <taxon>Euteleostomi</taxon>
        <taxon>Amphibia</taxon>
        <taxon>Batrachia</taxon>
        <taxon>Caudata</taxon>
        <taxon>Salamandroidea</taxon>
        <taxon>Salamandridae</taxon>
        <taxon>Pleurodelinae</taxon>
        <taxon>Pleurodeles</taxon>
    </lineage>
</organism>
<dbReference type="Proteomes" id="UP001066276">
    <property type="component" value="Chromosome 8"/>
</dbReference>
<evidence type="ECO:0000256" key="3">
    <source>
        <dbReference type="ARBA" id="ARBA00022989"/>
    </source>
</evidence>
<keyword evidence="4" id="KW-0472">Membrane</keyword>
<evidence type="ECO:0000259" key="5">
    <source>
        <dbReference type="Pfam" id="PF01094"/>
    </source>
</evidence>
<protein>
    <recommendedName>
        <fullName evidence="5">Receptor ligand binding region domain-containing protein</fullName>
    </recommendedName>
</protein>
<dbReference type="SUPFAM" id="SSF53822">
    <property type="entry name" value="Periplasmic binding protein-like I"/>
    <property type="match status" value="1"/>
</dbReference>
<dbReference type="InterPro" id="IPR001828">
    <property type="entry name" value="ANF_lig-bd_rcpt"/>
</dbReference>
<feature type="domain" description="Receptor ligand binding region" evidence="5">
    <location>
        <begin position="1"/>
        <end position="236"/>
    </location>
</feature>
<evidence type="ECO:0000313" key="6">
    <source>
        <dbReference type="EMBL" id="KAJ1121205.1"/>
    </source>
</evidence>
<dbReference type="InterPro" id="IPR000068">
    <property type="entry name" value="GPCR_3_Ca_sens_rcpt-rel"/>
</dbReference>
<evidence type="ECO:0000256" key="2">
    <source>
        <dbReference type="ARBA" id="ARBA00022692"/>
    </source>
</evidence>
<keyword evidence="2" id="KW-0812">Transmembrane</keyword>
<dbReference type="PRINTS" id="PR00592">
    <property type="entry name" value="CASENSINGR"/>
</dbReference>
<comment type="caution">
    <text evidence="6">The sequence shown here is derived from an EMBL/GenBank/DDBJ whole genome shotgun (WGS) entry which is preliminary data.</text>
</comment>
<proteinExistence type="predicted"/>
<dbReference type="PANTHER" id="PTHR24061">
    <property type="entry name" value="CALCIUM-SENSING RECEPTOR-RELATED"/>
    <property type="match status" value="1"/>
</dbReference>
<accession>A0AAV7P7N5</accession>
<dbReference type="InterPro" id="IPR028082">
    <property type="entry name" value="Peripla_BP_I"/>
</dbReference>
<dbReference type="EMBL" id="JANPWB010000012">
    <property type="protein sequence ID" value="KAJ1121205.1"/>
    <property type="molecule type" value="Genomic_DNA"/>
</dbReference>